<dbReference type="Pfam" id="PF02311">
    <property type="entry name" value="AraC_binding"/>
    <property type="match status" value="1"/>
</dbReference>
<evidence type="ECO:0000256" key="2">
    <source>
        <dbReference type="ARBA" id="ARBA00023125"/>
    </source>
</evidence>
<dbReference type="InterPro" id="IPR037923">
    <property type="entry name" value="HTH-like"/>
</dbReference>
<dbReference type="EMBL" id="CP034346">
    <property type="protein sequence ID" value="AZS14686.1"/>
    <property type="molecule type" value="Genomic_DNA"/>
</dbReference>
<reference evidence="6" key="1">
    <citation type="submission" date="2018-12" db="EMBL/GenBank/DDBJ databases">
        <title>Complete genome sequence of Paenibacillus sp. MBLB1234.</title>
        <authorList>
            <person name="Nam Y.-D."/>
            <person name="Kang J."/>
            <person name="Chung W.-H."/>
            <person name="Park Y.S."/>
        </authorList>
    </citation>
    <scope>NUCLEOTIDE SEQUENCE [LARGE SCALE GENOMIC DNA]</scope>
    <source>
        <strain evidence="6">MBLB1234</strain>
    </source>
</reference>
<sequence>MDCRNLHLLTANGSPQHTNKVVPTERLDLQILTANYSSHRKPFHMVNPEGLHSYLIRLQSFGRCRARLDGKLELLEPGDLLLFKPGEPYELRIEAEQNQLGEKMVSSADYHIFLSGGWVDEWWEKYDRPQKIKVPLSEGIIGAFRQIMLEQRRISNPTPEIAEYYLRILCLDIDRNFLQQPLPTYPSYLAHRIKNYIEENAASPFKLEDAAAHVGISVSRAVHLFKETFGTSIIQYALEVRLNMARERITFSPLSLEHVAESSGFPNYNYFHKVFRKKFGMSPKQYRQTTRNHGI</sequence>
<accession>A0A3S9UWI3</accession>
<evidence type="ECO:0000313" key="5">
    <source>
        <dbReference type="EMBL" id="AZS14686.1"/>
    </source>
</evidence>
<keyword evidence="3" id="KW-0804">Transcription</keyword>
<dbReference type="PROSITE" id="PS01124">
    <property type="entry name" value="HTH_ARAC_FAMILY_2"/>
    <property type="match status" value="1"/>
</dbReference>
<dbReference type="InterPro" id="IPR003313">
    <property type="entry name" value="AraC-bd"/>
</dbReference>
<dbReference type="Proteomes" id="UP000270678">
    <property type="component" value="Chromosome"/>
</dbReference>
<protein>
    <submittedName>
        <fullName evidence="5">AraC family transcriptional regulator</fullName>
    </submittedName>
</protein>
<feature type="domain" description="HTH araC/xylS-type" evidence="4">
    <location>
        <begin position="191"/>
        <end position="289"/>
    </location>
</feature>
<evidence type="ECO:0000256" key="3">
    <source>
        <dbReference type="ARBA" id="ARBA00023163"/>
    </source>
</evidence>
<dbReference type="InterPro" id="IPR020449">
    <property type="entry name" value="Tscrpt_reg_AraC-type_HTH"/>
</dbReference>
<keyword evidence="1" id="KW-0805">Transcription regulation</keyword>
<dbReference type="InterPro" id="IPR018060">
    <property type="entry name" value="HTH_AraC"/>
</dbReference>
<proteinExistence type="predicted"/>
<dbReference type="PANTHER" id="PTHR43280">
    <property type="entry name" value="ARAC-FAMILY TRANSCRIPTIONAL REGULATOR"/>
    <property type="match status" value="1"/>
</dbReference>
<name>A0A3S9UWI3_9BACL</name>
<dbReference type="AlphaFoldDB" id="A0A3S9UWI3"/>
<dbReference type="Gene3D" id="1.10.10.60">
    <property type="entry name" value="Homeodomain-like"/>
    <property type="match status" value="2"/>
</dbReference>
<keyword evidence="6" id="KW-1185">Reference proteome</keyword>
<evidence type="ECO:0000256" key="1">
    <source>
        <dbReference type="ARBA" id="ARBA00023015"/>
    </source>
</evidence>
<dbReference type="GO" id="GO:0003700">
    <property type="term" value="F:DNA-binding transcription factor activity"/>
    <property type="evidence" value="ECO:0007669"/>
    <property type="project" value="InterPro"/>
</dbReference>
<dbReference type="SUPFAM" id="SSF46689">
    <property type="entry name" value="Homeodomain-like"/>
    <property type="match status" value="2"/>
</dbReference>
<evidence type="ECO:0000259" key="4">
    <source>
        <dbReference type="PROSITE" id="PS01124"/>
    </source>
</evidence>
<dbReference type="SUPFAM" id="SSF51215">
    <property type="entry name" value="Regulatory protein AraC"/>
    <property type="match status" value="1"/>
</dbReference>
<dbReference type="OrthoDB" id="345364at2"/>
<dbReference type="PANTHER" id="PTHR43280:SF2">
    <property type="entry name" value="HTH-TYPE TRANSCRIPTIONAL REGULATOR EXSA"/>
    <property type="match status" value="1"/>
</dbReference>
<dbReference type="Pfam" id="PF12833">
    <property type="entry name" value="HTH_18"/>
    <property type="match status" value="1"/>
</dbReference>
<dbReference type="KEGG" id="plut:EI981_09610"/>
<dbReference type="GO" id="GO:0043565">
    <property type="term" value="F:sequence-specific DNA binding"/>
    <property type="evidence" value="ECO:0007669"/>
    <property type="project" value="InterPro"/>
</dbReference>
<dbReference type="PRINTS" id="PR00032">
    <property type="entry name" value="HTHARAC"/>
</dbReference>
<organism evidence="5 6">
    <name type="scientific">Paenibacillus lutimineralis</name>
    <dbReference type="NCBI Taxonomy" id="2707005"/>
    <lineage>
        <taxon>Bacteria</taxon>
        <taxon>Bacillati</taxon>
        <taxon>Bacillota</taxon>
        <taxon>Bacilli</taxon>
        <taxon>Bacillales</taxon>
        <taxon>Paenibacillaceae</taxon>
        <taxon>Paenibacillus</taxon>
    </lineage>
</organism>
<keyword evidence="2" id="KW-0238">DNA-binding</keyword>
<dbReference type="InterPro" id="IPR009057">
    <property type="entry name" value="Homeodomain-like_sf"/>
</dbReference>
<evidence type="ECO:0000313" key="6">
    <source>
        <dbReference type="Proteomes" id="UP000270678"/>
    </source>
</evidence>
<gene>
    <name evidence="5" type="ORF">EI981_09610</name>
</gene>
<dbReference type="SMART" id="SM00342">
    <property type="entry name" value="HTH_ARAC"/>
    <property type="match status" value="1"/>
</dbReference>